<gene>
    <name evidence="1" type="ORF">GCM10010104_61150</name>
</gene>
<name>A0ABN3EEN8_9ACTN</name>
<reference evidence="1 2" key="1">
    <citation type="journal article" date="2019" name="Int. J. Syst. Evol. Microbiol.">
        <title>The Global Catalogue of Microorganisms (GCM) 10K type strain sequencing project: providing services to taxonomists for standard genome sequencing and annotation.</title>
        <authorList>
            <consortium name="The Broad Institute Genomics Platform"/>
            <consortium name="The Broad Institute Genome Sequencing Center for Infectious Disease"/>
            <person name="Wu L."/>
            <person name="Ma J."/>
        </authorList>
    </citation>
    <scope>NUCLEOTIDE SEQUENCE [LARGE SCALE GENOMIC DNA]</scope>
    <source>
        <strain evidence="1 2">JCM 3053</strain>
    </source>
</reference>
<dbReference type="EMBL" id="BAAART010000170">
    <property type="protein sequence ID" value="GAA2255947.1"/>
    <property type="molecule type" value="Genomic_DNA"/>
</dbReference>
<dbReference type="Proteomes" id="UP001501474">
    <property type="component" value="Unassembled WGS sequence"/>
</dbReference>
<sequence>MARPSIAVVAPLTGPRTDWGAALLGQLERIRRARPDAAEWHVYDEAPEVARTVVCAGHAAVVGHSDTEGARRALPVYRAARLPCLLPFVRAGAPALSWAPDGDVLARRIVEAATALGVSALAVAPDEEPRWRALGRSVVEEAGKAGLAPGPGGALAVLAPQDRFARFLRGTGPVLTPTDCGLVSFAHLRRAASDREVWAVHPQTCAVRRARAALTALAQAVAEDHAPRGTALADAVRARSGILLTAEGAPLGDGWLISRLPWMCSARTPL</sequence>
<evidence type="ECO:0000313" key="2">
    <source>
        <dbReference type="Proteomes" id="UP001501474"/>
    </source>
</evidence>
<keyword evidence="2" id="KW-1185">Reference proteome</keyword>
<proteinExistence type="predicted"/>
<protein>
    <submittedName>
        <fullName evidence="1">Uncharacterized protein</fullName>
    </submittedName>
</protein>
<dbReference type="SUPFAM" id="SSF53822">
    <property type="entry name" value="Periplasmic binding protein-like I"/>
    <property type="match status" value="1"/>
</dbReference>
<dbReference type="RefSeq" id="WP_234845299.1">
    <property type="nucleotide sequence ID" value="NZ_BAAART010000170.1"/>
</dbReference>
<evidence type="ECO:0000313" key="1">
    <source>
        <dbReference type="EMBL" id="GAA2255947.1"/>
    </source>
</evidence>
<organism evidence="1 2">
    <name type="scientific">Streptomyces indiaensis</name>
    <dbReference type="NCBI Taxonomy" id="284033"/>
    <lineage>
        <taxon>Bacteria</taxon>
        <taxon>Bacillati</taxon>
        <taxon>Actinomycetota</taxon>
        <taxon>Actinomycetes</taxon>
        <taxon>Kitasatosporales</taxon>
        <taxon>Streptomycetaceae</taxon>
        <taxon>Streptomyces</taxon>
    </lineage>
</organism>
<comment type="caution">
    <text evidence="1">The sequence shown here is derived from an EMBL/GenBank/DDBJ whole genome shotgun (WGS) entry which is preliminary data.</text>
</comment>
<accession>A0ABN3EEN8</accession>
<dbReference type="InterPro" id="IPR028082">
    <property type="entry name" value="Peripla_BP_I"/>
</dbReference>